<feature type="non-terminal residue" evidence="2">
    <location>
        <position position="35"/>
    </location>
</feature>
<dbReference type="Proteomes" id="UP000236291">
    <property type="component" value="Unassembled WGS sequence"/>
</dbReference>
<reference evidence="2 3" key="2">
    <citation type="journal article" date="2017" name="Front. Plant Sci.">
        <title>Gene Classification and Mining of Molecular Markers Useful in Red Clover (Trifolium pratense) Breeding.</title>
        <authorList>
            <person name="Istvanek J."/>
            <person name="Dluhosova J."/>
            <person name="Dluhos P."/>
            <person name="Patkova L."/>
            <person name="Nedelnik J."/>
            <person name="Repkova J."/>
        </authorList>
    </citation>
    <scope>NUCLEOTIDE SEQUENCE [LARGE SCALE GENOMIC DNA]</scope>
    <source>
        <strain evidence="3">cv. Tatra</strain>
        <tissue evidence="2">Young leaves</tissue>
    </source>
</reference>
<proteinExistence type="predicted"/>
<organism evidence="2 3">
    <name type="scientific">Trifolium pratense</name>
    <name type="common">Red clover</name>
    <dbReference type="NCBI Taxonomy" id="57577"/>
    <lineage>
        <taxon>Eukaryota</taxon>
        <taxon>Viridiplantae</taxon>
        <taxon>Streptophyta</taxon>
        <taxon>Embryophyta</taxon>
        <taxon>Tracheophyta</taxon>
        <taxon>Spermatophyta</taxon>
        <taxon>Magnoliopsida</taxon>
        <taxon>eudicotyledons</taxon>
        <taxon>Gunneridae</taxon>
        <taxon>Pentapetalae</taxon>
        <taxon>rosids</taxon>
        <taxon>fabids</taxon>
        <taxon>Fabales</taxon>
        <taxon>Fabaceae</taxon>
        <taxon>Papilionoideae</taxon>
        <taxon>50 kb inversion clade</taxon>
        <taxon>NPAAA clade</taxon>
        <taxon>Hologalegina</taxon>
        <taxon>IRL clade</taxon>
        <taxon>Trifolieae</taxon>
        <taxon>Trifolium</taxon>
    </lineage>
</organism>
<reference evidence="2 3" key="1">
    <citation type="journal article" date="2014" name="Am. J. Bot.">
        <title>Genome assembly and annotation for red clover (Trifolium pratense; Fabaceae).</title>
        <authorList>
            <person name="Istvanek J."/>
            <person name="Jaros M."/>
            <person name="Krenek A."/>
            <person name="Repkova J."/>
        </authorList>
    </citation>
    <scope>NUCLEOTIDE SEQUENCE [LARGE SCALE GENOMIC DNA]</scope>
    <source>
        <strain evidence="3">cv. Tatra</strain>
        <tissue evidence="2">Young leaves</tissue>
    </source>
</reference>
<gene>
    <name evidence="2" type="ORF">L195_g057371</name>
</gene>
<dbReference type="AlphaFoldDB" id="A0A2K3KVV6"/>
<feature type="region of interest" description="Disordered" evidence="1">
    <location>
        <begin position="1"/>
        <end position="20"/>
    </location>
</feature>
<comment type="caution">
    <text evidence="2">The sequence shown here is derived from an EMBL/GenBank/DDBJ whole genome shotgun (WGS) entry which is preliminary data.</text>
</comment>
<sequence length="35" mass="3880">MCRWQKCAGAGGERKERGGGSAVLHGRMSYLWIVE</sequence>
<name>A0A2K3KVV6_TRIPR</name>
<evidence type="ECO:0000313" key="3">
    <source>
        <dbReference type="Proteomes" id="UP000236291"/>
    </source>
</evidence>
<evidence type="ECO:0000313" key="2">
    <source>
        <dbReference type="EMBL" id="PNX70416.1"/>
    </source>
</evidence>
<dbReference type="EMBL" id="ASHM01113281">
    <property type="protein sequence ID" value="PNX70416.1"/>
    <property type="molecule type" value="Genomic_DNA"/>
</dbReference>
<evidence type="ECO:0000256" key="1">
    <source>
        <dbReference type="SAM" id="MobiDB-lite"/>
    </source>
</evidence>
<protein>
    <submittedName>
        <fullName evidence="2">Uncharacterized protein</fullName>
    </submittedName>
</protein>
<accession>A0A2K3KVV6</accession>